<dbReference type="CDD" id="cd00074">
    <property type="entry name" value="HFD_H2A"/>
    <property type="match status" value="1"/>
</dbReference>
<dbReference type="SUPFAM" id="SSF47113">
    <property type="entry name" value="Histone-fold"/>
    <property type="match status" value="2"/>
</dbReference>
<comment type="subunit">
    <text evidence="5">The nucleosome is a histone octamer containing two molecules each of H2A, H2B, H3 and H4 assembled in one H3-H4 heterotetramer and two H2A-H2B heterodimers. The octamer wraps approximately 147 bp of DNA.</text>
</comment>
<evidence type="ECO:0000256" key="3">
    <source>
        <dbReference type="ARBA" id="ARBA00022499"/>
    </source>
</evidence>
<keyword evidence="3" id="KW-1017">Isopeptide bond</keyword>
<evidence type="ECO:0000256" key="2">
    <source>
        <dbReference type="ARBA" id="ARBA00022454"/>
    </source>
</evidence>
<evidence type="ECO:0000256" key="4">
    <source>
        <dbReference type="ARBA" id="ARBA00023269"/>
    </source>
</evidence>
<evidence type="ECO:0000313" key="9">
    <source>
        <dbReference type="Proteomes" id="UP000069940"/>
    </source>
</evidence>
<dbReference type="PANTHER" id="PTHR23430">
    <property type="entry name" value="HISTONE H2A"/>
    <property type="match status" value="1"/>
</dbReference>
<evidence type="ECO:0000259" key="7">
    <source>
        <dbReference type="Pfam" id="PF16211"/>
    </source>
</evidence>
<dbReference type="EnsemblMetazoa" id="AALFPA23_018749.R27550">
    <property type="protein sequence ID" value="AALFPA23_018749.P27550"/>
    <property type="gene ID" value="AALFPA23_018749"/>
</dbReference>
<name>A0ABM1ZI94_AEDAL</name>
<dbReference type="Gene3D" id="1.10.20.10">
    <property type="entry name" value="Histone, subunit A"/>
    <property type="match status" value="3"/>
</dbReference>
<feature type="domain" description="Core Histone H2A/H2B/H3" evidence="6">
    <location>
        <begin position="150"/>
        <end position="222"/>
    </location>
</feature>
<keyword evidence="5" id="KW-0539">Nucleus</keyword>
<dbReference type="Proteomes" id="UP000069940">
    <property type="component" value="Unassembled WGS sequence"/>
</dbReference>
<evidence type="ECO:0000259" key="6">
    <source>
        <dbReference type="Pfam" id="PF00125"/>
    </source>
</evidence>
<feature type="domain" description="Histone H2A C-terminal" evidence="7">
    <location>
        <begin position="225"/>
        <end position="258"/>
    </location>
</feature>
<dbReference type="GeneID" id="109621553"/>
<comment type="similarity">
    <text evidence="5">Belongs to the histone H2A family.</text>
</comment>
<accession>A0ABM1ZI94</accession>
<dbReference type="RefSeq" id="XP_062711180.1">
    <property type="nucleotide sequence ID" value="XM_062855196.1"/>
</dbReference>
<feature type="domain" description="Histone H2A C-terminal" evidence="7">
    <location>
        <begin position="67"/>
        <end position="98"/>
    </location>
</feature>
<keyword evidence="9" id="KW-1185">Reference proteome</keyword>
<dbReference type="InterPro" id="IPR007125">
    <property type="entry name" value="H2A/H2B/H3"/>
</dbReference>
<keyword evidence="5" id="KW-0238">DNA-binding</keyword>
<protein>
    <recommendedName>
        <fullName evidence="5">Histone H2A</fullName>
    </recommendedName>
</protein>
<organism evidence="8 9">
    <name type="scientific">Aedes albopictus</name>
    <name type="common">Asian tiger mosquito</name>
    <name type="synonym">Stegomyia albopicta</name>
    <dbReference type="NCBI Taxonomy" id="7160"/>
    <lineage>
        <taxon>Eukaryota</taxon>
        <taxon>Metazoa</taxon>
        <taxon>Ecdysozoa</taxon>
        <taxon>Arthropoda</taxon>
        <taxon>Hexapoda</taxon>
        <taxon>Insecta</taxon>
        <taxon>Pterygota</taxon>
        <taxon>Neoptera</taxon>
        <taxon>Endopterygota</taxon>
        <taxon>Diptera</taxon>
        <taxon>Nematocera</taxon>
        <taxon>Culicoidea</taxon>
        <taxon>Culicidae</taxon>
        <taxon>Culicinae</taxon>
        <taxon>Aedini</taxon>
        <taxon>Aedes</taxon>
        <taxon>Stegomyia</taxon>
    </lineage>
</organism>
<keyword evidence="2 5" id="KW-0158">Chromosome</keyword>
<comment type="subcellular location">
    <subcellularLocation>
        <location evidence="1">Chromosome</location>
    </subcellularLocation>
    <subcellularLocation>
        <location evidence="5">Nucleus</location>
    </subcellularLocation>
</comment>
<dbReference type="InterPro" id="IPR009072">
    <property type="entry name" value="Histone-fold"/>
</dbReference>
<dbReference type="InterPro" id="IPR032454">
    <property type="entry name" value="Histone_H2A_C"/>
</dbReference>
<dbReference type="PRINTS" id="PR00620">
    <property type="entry name" value="HISTONEH2A"/>
</dbReference>
<reference evidence="8" key="2">
    <citation type="submission" date="2025-05" db="UniProtKB">
        <authorList>
            <consortium name="EnsemblMetazoa"/>
        </authorList>
    </citation>
    <scope>IDENTIFICATION</scope>
    <source>
        <strain evidence="8">Foshan</strain>
    </source>
</reference>
<evidence type="ECO:0000313" key="8">
    <source>
        <dbReference type="EnsemblMetazoa" id="AALFPA23_018749.P27550"/>
    </source>
</evidence>
<dbReference type="Pfam" id="PF16211">
    <property type="entry name" value="Histone_H2A_C"/>
    <property type="match status" value="2"/>
</dbReference>
<reference evidence="9" key="1">
    <citation type="journal article" date="2015" name="Proc. Natl. Acad. Sci. U.S.A.">
        <title>Genome sequence of the Asian Tiger mosquito, Aedes albopictus, reveals insights into its biology, genetics, and evolution.</title>
        <authorList>
            <person name="Chen X.G."/>
            <person name="Jiang X."/>
            <person name="Gu J."/>
            <person name="Xu M."/>
            <person name="Wu Y."/>
            <person name="Deng Y."/>
            <person name="Zhang C."/>
            <person name="Bonizzoni M."/>
            <person name="Dermauw W."/>
            <person name="Vontas J."/>
            <person name="Armbruster P."/>
            <person name="Huang X."/>
            <person name="Yang Y."/>
            <person name="Zhang H."/>
            <person name="He W."/>
            <person name="Peng H."/>
            <person name="Liu Y."/>
            <person name="Wu K."/>
            <person name="Chen J."/>
            <person name="Lirakis M."/>
            <person name="Topalis P."/>
            <person name="Van Leeuwen T."/>
            <person name="Hall A.B."/>
            <person name="Jiang X."/>
            <person name="Thorpe C."/>
            <person name="Mueller R.L."/>
            <person name="Sun C."/>
            <person name="Waterhouse R.M."/>
            <person name="Yan G."/>
            <person name="Tu Z.J."/>
            <person name="Fang X."/>
            <person name="James A.A."/>
        </authorList>
    </citation>
    <scope>NUCLEOTIDE SEQUENCE [LARGE SCALE GENOMIC DNA]</scope>
    <source>
        <strain evidence="9">Foshan</strain>
    </source>
</reference>
<dbReference type="Pfam" id="PF00125">
    <property type="entry name" value="Histone"/>
    <property type="match status" value="1"/>
</dbReference>
<evidence type="ECO:0000256" key="5">
    <source>
        <dbReference type="RuleBase" id="RU003767"/>
    </source>
</evidence>
<dbReference type="SMART" id="SM00414">
    <property type="entry name" value="H2A"/>
    <property type="match status" value="2"/>
</dbReference>
<dbReference type="InterPro" id="IPR002119">
    <property type="entry name" value="Histone_H2A"/>
</dbReference>
<evidence type="ECO:0000256" key="1">
    <source>
        <dbReference type="ARBA" id="ARBA00004286"/>
    </source>
</evidence>
<proteinExistence type="inferred from homology"/>
<keyword evidence="4 5" id="KW-0544">Nucleosome core</keyword>
<sequence length="258" mass="28550">MAHAVVSRHYEGARARVKPTSSPVSRIHRLLRKGNCERVGVGDLLYLVAVMKYPAAKVLELAIRNDEELNKLLSGANIAQGGVLPNIETVLLPKKMEKNFVSFCRALGRRIQHKSAPHRRPTNRTGANAYDGTRCCVASLRRSQSEGEANVRSSRTGMQFPVSRIHRLLRKGNCERVSVGDLLYLVAVMKYPAAKVLELAGNAACDNKKIRIIHRHLQLAIRNDEELNKLLSGANIAQGGVLPNIETVLLPKKMEKKA</sequence>